<organism evidence="1">
    <name type="scientific">uncultured Acidimicrobiales bacterium</name>
    <dbReference type="NCBI Taxonomy" id="310071"/>
    <lineage>
        <taxon>Bacteria</taxon>
        <taxon>Bacillati</taxon>
        <taxon>Actinomycetota</taxon>
        <taxon>Acidimicrobiia</taxon>
        <taxon>Acidimicrobiales</taxon>
        <taxon>environmental samples</taxon>
    </lineage>
</organism>
<name>A0A6J4HMV6_9ACTN</name>
<keyword evidence="1" id="KW-0687">Ribonucleoprotein</keyword>
<dbReference type="PANTHER" id="PTHR34374:SF1">
    <property type="entry name" value="LARGE RIBOSOMAL RNA SUBUNIT ACCUMULATION PROTEIN YCED HOMOLOG 1, CHLOROPLASTIC"/>
    <property type="match status" value="1"/>
</dbReference>
<keyword evidence="1" id="KW-0689">Ribosomal protein</keyword>
<sequence>MSIRSPFQVHVGNVLRTGNARRERRSAPLDDLVVLGTEVPLHAEVVVDVELQFVADTALDAVGTVTAPYRGTCRRCLRQVEGQLQVPVRERFEERFVEDETYPVAHSQIDLGPMARDTVMLELPRAPLCREDCQGLCPECGADRNEGGCSCAAPADPRWAALDQLRDP</sequence>
<evidence type="ECO:0000313" key="1">
    <source>
        <dbReference type="EMBL" id="CAA9227777.1"/>
    </source>
</evidence>
<protein>
    <submittedName>
        <fullName evidence="1">FIG01269488: protein, clustered with ribosomal protein L32p</fullName>
    </submittedName>
</protein>
<dbReference type="PANTHER" id="PTHR34374">
    <property type="entry name" value="LARGE RIBOSOMAL RNA SUBUNIT ACCUMULATION PROTEIN YCED HOMOLOG 1, CHLOROPLASTIC"/>
    <property type="match status" value="1"/>
</dbReference>
<proteinExistence type="predicted"/>
<gene>
    <name evidence="1" type="ORF">AVDCRST_MAG50-1606</name>
</gene>
<accession>A0A6J4HMV6</accession>
<reference evidence="1" key="1">
    <citation type="submission" date="2020-02" db="EMBL/GenBank/DDBJ databases">
        <authorList>
            <person name="Meier V. D."/>
        </authorList>
    </citation>
    <scope>NUCLEOTIDE SEQUENCE</scope>
    <source>
        <strain evidence="1">AVDCRST_MAG50</strain>
    </source>
</reference>
<dbReference type="AlphaFoldDB" id="A0A6J4HMV6"/>
<dbReference type="Pfam" id="PF02620">
    <property type="entry name" value="YceD"/>
    <property type="match status" value="1"/>
</dbReference>
<dbReference type="InterPro" id="IPR003772">
    <property type="entry name" value="YceD"/>
</dbReference>
<dbReference type="GO" id="GO:0005840">
    <property type="term" value="C:ribosome"/>
    <property type="evidence" value="ECO:0007669"/>
    <property type="project" value="UniProtKB-KW"/>
</dbReference>
<dbReference type="EMBL" id="CADCTF010000053">
    <property type="protein sequence ID" value="CAA9227777.1"/>
    <property type="molecule type" value="Genomic_DNA"/>
</dbReference>